<evidence type="ECO:0000256" key="5">
    <source>
        <dbReference type="ARBA" id="ARBA00023163"/>
    </source>
</evidence>
<accession>A0ABV7VF23</accession>
<dbReference type="SMART" id="SM00862">
    <property type="entry name" value="Trans_reg_C"/>
    <property type="match status" value="1"/>
</dbReference>
<reference evidence="11" key="1">
    <citation type="journal article" date="2019" name="Int. J. Syst. Evol. Microbiol.">
        <title>The Global Catalogue of Microorganisms (GCM) 10K type strain sequencing project: providing services to taxonomists for standard genome sequencing and annotation.</title>
        <authorList>
            <consortium name="The Broad Institute Genomics Platform"/>
            <consortium name="The Broad Institute Genome Sequencing Center for Infectious Disease"/>
            <person name="Wu L."/>
            <person name="Ma J."/>
        </authorList>
    </citation>
    <scope>NUCLEOTIDE SEQUENCE [LARGE SCALE GENOMIC DNA]</scope>
    <source>
        <strain evidence="11">KCTC 42182</strain>
    </source>
</reference>
<dbReference type="InterPro" id="IPR011006">
    <property type="entry name" value="CheY-like_superfamily"/>
</dbReference>
<name>A0ABV7VF23_9PROT</name>
<feature type="domain" description="Response regulatory" evidence="8">
    <location>
        <begin position="17"/>
        <end position="132"/>
    </location>
</feature>
<dbReference type="Pfam" id="PF00072">
    <property type="entry name" value="Response_reg"/>
    <property type="match status" value="1"/>
</dbReference>
<dbReference type="SMART" id="SM00448">
    <property type="entry name" value="REC"/>
    <property type="match status" value="1"/>
</dbReference>
<dbReference type="SUPFAM" id="SSF46894">
    <property type="entry name" value="C-terminal effector domain of the bipartite response regulators"/>
    <property type="match status" value="1"/>
</dbReference>
<organism evidence="10 11">
    <name type="scientific">Ferrovibrio xuzhouensis</name>
    <dbReference type="NCBI Taxonomy" id="1576914"/>
    <lineage>
        <taxon>Bacteria</taxon>
        <taxon>Pseudomonadati</taxon>
        <taxon>Pseudomonadota</taxon>
        <taxon>Alphaproteobacteria</taxon>
        <taxon>Rhodospirillales</taxon>
        <taxon>Rhodospirillaceae</taxon>
        <taxon>Ferrovibrio</taxon>
    </lineage>
</organism>
<dbReference type="RefSeq" id="WP_379726154.1">
    <property type="nucleotide sequence ID" value="NZ_JBHRYJ010000002.1"/>
</dbReference>
<feature type="DNA-binding region" description="OmpR/PhoB-type" evidence="7">
    <location>
        <begin position="144"/>
        <end position="249"/>
    </location>
</feature>
<feature type="modified residue" description="4-aspartylphosphate" evidence="6">
    <location>
        <position position="67"/>
    </location>
</feature>
<evidence type="ECO:0000256" key="1">
    <source>
        <dbReference type="ARBA" id="ARBA00022553"/>
    </source>
</evidence>
<evidence type="ECO:0000259" key="8">
    <source>
        <dbReference type="PROSITE" id="PS50110"/>
    </source>
</evidence>
<keyword evidence="1 6" id="KW-0597">Phosphoprotein</keyword>
<dbReference type="CDD" id="cd00383">
    <property type="entry name" value="trans_reg_C"/>
    <property type="match status" value="1"/>
</dbReference>
<dbReference type="Gene3D" id="1.10.10.10">
    <property type="entry name" value="Winged helix-like DNA-binding domain superfamily/Winged helix DNA-binding domain"/>
    <property type="match status" value="1"/>
</dbReference>
<gene>
    <name evidence="10" type="ORF">ACFOOQ_11285</name>
</gene>
<keyword evidence="5" id="KW-0804">Transcription</keyword>
<evidence type="ECO:0000256" key="3">
    <source>
        <dbReference type="ARBA" id="ARBA00023015"/>
    </source>
</evidence>
<dbReference type="Gene3D" id="3.40.50.2300">
    <property type="match status" value="1"/>
</dbReference>
<evidence type="ECO:0000259" key="9">
    <source>
        <dbReference type="PROSITE" id="PS51755"/>
    </source>
</evidence>
<keyword evidence="4 7" id="KW-0238">DNA-binding</keyword>
<keyword evidence="11" id="KW-1185">Reference proteome</keyword>
<comment type="caution">
    <text evidence="10">The sequence shown here is derived from an EMBL/GenBank/DDBJ whole genome shotgun (WGS) entry which is preliminary data.</text>
</comment>
<evidence type="ECO:0000256" key="6">
    <source>
        <dbReference type="PROSITE-ProRule" id="PRU00169"/>
    </source>
</evidence>
<proteinExistence type="predicted"/>
<keyword evidence="3" id="KW-0805">Transcription regulation</keyword>
<dbReference type="Pfam" id="PF00486">
    <property type="entry name" value="Trans_reg_C"/>
    <property type="match status" value="1"/>
</dbReference>
<dbReference type="InterPro" id="IPR039420">
    <property type="entry name" value="WalR-like"/>
</dbReference>
<dbReference type="InterPro" id="IPR016032">
    <property type="entry name" value="Sig_transdc_resp-reg_C-effctor"/>
</dbReference>
<dbReference type="InterPro" id="IPR001867">
    <property type="entry name" value="OmpR/PhoB-type_DNA-bd"/>
</dbReference>
<protein>
    <submittedName>
        <fullName evidence="10">Response regulator transcription factor</fullName>
    </submittedName>
</protein>
<dbReference type="PROSITE" id="PS51755">
    <property type="entry name" value="OMPR_PHOB"/>
    <property type="match status" value="1"/>
</dbReference>
<evidence type="ECO:0000313" key="10">
    <source>
        <dbReference type="EMBL" id="MFC3676130.1"/>
    </source>
</evidence>
<evidence type="ECO:0000256" key="4">
    <source>
        <dbReference type="ARBA" id="ARBA00023125"/>
    </source>
</evidence>
<dbReference type="Proteomes" id="UP001595711">
    <property type="component" value="Unassembled WGS sequence"/>
</dbReference>
<evidence type="ECO:0000313" key="11">
    <source>
        <dbReference type="Proteomes" id="UP001595711"/>
    </source>
</evidence>
<feature type="domain" description="OmpR/PhoB-type" evidence="9">
    <location>
        <begin position="144"/>
        <end position="249"/>
    </location>
</feature>
<evidence type="ECO:0000256" key="7">
    <source>
        <dbReference type="PROSITE-ProRule" id="PRU01091"/>
    </source>
</evidence>
<sequence>MPPAAETARPVNAGPAIVAVVDDDPLFRETVSANLAEAGYRAAAFSGGNALMEWLVQGNRPAALLLDWQMPEQDGPVVLEKLRNAGYDLPVLFLTGLNQPIFEEKGLKLGAVDFVDKSKSFAIILQRIRIAMTAKSPNGMADGDTLPSSGGLLLDVASARAAWNGAQVELTHGEFKVVHLLAQRIGRDVGYREIYDAVRGAGFEAGQGPDGYRANVRAMVKRIRQKFRDIDPDFDAIETYPGFGYRWRHG</sequence>
<dbReference type="InterPro" id="IPR001789">
    <property type="entry name" value="Sig_transdc_resp-reg_receiver"/>
</dbReference>
<keyword evidence="2" id="KW-0902">Two-component regulatory system</keyword>
<dbReference type="PANTHER" id="PTHR48111:SF1">
    <property type="entry name" value="TWO-COMPONENT RESPONSE REGULATOR ORR33"/>
    <property type="match status" value="1"/>
</dbReference>
<dbReference type="EMBL" id="JBHRYJ010000002">
    <property type="protein sequence ID" value="MFC3676130.1"/>
    <property type="molecule type" value="Genomic_DNA"/>
</dbReference>
<dbReference type="PANTHER" id="PTHR48111">
    <property type="entry name" value="REGULATOR OF RPOS"/>
    <property type="match status" value="1"/>
</dbReference>
<dbReference type="PROSITE" id="PS50110">
    <property type="entry name" value="RESPONSE_REGULATORY"/>
    <property type="match status" value="1"/>
</dbReference>
<dbReference type="InterPro" id="IPR036388">
    <property type="entry name" value="WH-like_DNA-bd_sf"/>
</dbReference>
<evidence type="ECO:0000256" key="2">
    <source>
        <dbReference type="ARBA" id="ARBA00023012"/>
    </source>
</evidence>
<dbReference type="SUPFAM" id="SSF52172">
    <property type="entry name" value="CheY-like"/>
    <property type="match status" value="1"/>
</dbReference>